<evidence type="ECO:0008006" key="4">
    <source>
        <dbReference type="Google" id="ProtNLM"/>
    </source>
</evidence>
<dbReference type="EMBL" id="BTRK01000002">
    <property type="protein sequence ID" value="GMR37634.1"/>
    <property type="molecule type" value="Genomic_DNA"/>
</dbReference>
<dbReference type="CDD" id="cd00173">
    <property type="entry name" value="SH2"/>
    <property type="match status" value="1"/>
</dbReference>
<feature type="region of interest" description="Disordered" evidence="1">
    <location>
        <begin position="1"/>
        <end position="46"/>
    </location>
</feature>
<evidence type="ECO:0000313" key="3">
    <source>
        <dbReference type="Proteomes" id="UP001328107"/>
    </source>
</evidence>
<proteinExistence type="predicted"/>
<dbReference type="SUPFAM" id="SSF55550">
    <property type="entry name" value="SH2 domain"/>
    <property type="match status" value="1"/>
</dbReference>
<organism evidence="2 3">
    <name type="scientific">Pristionchus mayeri</name>
    <dbReference type="NCBI Taxonomy" id="1317129"/>
    <lineage>
        <taxon>Eukaryota</taxon>
        <taxon>Metazoa</taxon>
        <taxon>Ecdysozoa</taxon>
        <taxon>Nematoda</taxon>
        <taxon>Chromadorea</taxon>
        <taxon>Rhabditida</taxon>
        <taxon>Rhabditina</taxon>
        <taxon>Diplogasteromorpha</taxon>
        <taxon>Diplogasteroidea</taxon>
        <taxon>Neodiplogasteridae</taxon>
        <taxon>Pristionchus</taxon>
    </lineage>
</organism>
<comment type="caution">
    <text evidence="2">The sequence shown here is derived from an EMBL/GenBank/DDBJ whole genome shotgun (WGS) entry which is preliminary data.</text>
</comment>
<feature type="compositionally biased region" description="Basic residues" evidence="1">
    <location>
        <begin position="1"/>
        <end position="20"/>
    </location>
</feature>
<dbReference type="PANTHER" id="PTHR31128">
    <property type="entry name" value="PROTEIN CBR-CLEC-135-RELATED"/>
    <property type="match status" value="1"/>
</dbReference>
<dbReference type="PANTHER" id="PTHR31128:SF6">
    <property type="entry name" value="SH2 DOMAIN-CONTAINING PROTEIN"/>
    <property type="match status" value="1"/>
</dbReference>
<feature type="compositionally biased region" description="Low complexity" evidence="1">
    <location>
        <begin position="21"/>
        <end position="31"/>
    </location>
</feature>
<accession>A0AAN4ZDP4</accession>
<dbReference type="InterPro" id="IPR036860">
    <property type="entry name" value="SH2_dom_sf"/>
</dbReference>
<reference evidence="3" key="1">
    <citation type="submission" date="2022-10" db="EMBL/GenBank/DDBJ databases">
        <title>Genome assembly of Pristionchus species.</title>
        <authorList>
            <person name="Yoshida K."/>
            <person name="Sommer R.J."/>
        </authorList>
    </citation>
    <scope>NUCLEOTIDE SEQUENCE [LARGE SCALE GENOMIC DNA]</scope>
    <source>
        <strain evidence="3">RS5460</strain>
    </source>
</reference>
<feature type="compositionally biased region" description="Basic and acidic residues" evidence="1">
    <location>
        <begin position="95"/>
        <end position="107"/>
    </location>
</feature>
<gene>
    <name evidence="2" type="ORF">PMAYCL1PPCAC_07829</name>
</gene>
<protein>
    <recommendedName>
        <fullName evidence="4">SH2 domain-containing protein</fullName>
    </recommendedName>
</protein>
<dbReference type="Proteomes" id="UP001328107">
    <property type="component" value="Unassembled WGS sequence"/>
</dbReference>
<sequence>MVSSSRRSRRNERSKHRSRSTSRSSTGTDSSAPTYRVEEDSHGNLVNRELGVVWPTRVHNATSYSSAPSPWLESEPESDAPCEKISQEEVNEIRLARGEKPRERRDGSPQYVSLSDRTDKQIQEAMTKGILEKVDSYVFSTVEELDAFLAKSKAEGNSVVTAESAPAESAPASPAKSATTISSPSITEVHGEEAARHYIGVRSRRAVDKKLTPGQFLMYYEKPSDGEIPITLDLKIGYMSSASKIYHFPIQRFECQGDPYYAVMQADTEVKMFPTIASLVKHYHTFSNVDPETGRLETFGLPI</sequence>
<evidence type="ECO:0000256" key="1">
    <source>
        <dbReference type="SAM" id="MobiDB-lite"/>
    </source>
</evidence>
<dbReference type="AlphaFoldDB" id="A0AAN4ZDP4"/>
<feature type="region of interest" description="Disordered" evidence="1">
    <location>
        <begin position="95"/>
        <end position="117"/>
    </location>
</feature>
<feature type="region of interest" description="Disordered" evidence="1">
    <location>
        <begin position="61"/>
        <end position="83"/>
    </location>
</feature>
<name>A0AAN4ZDP4_9BILA</name>
<keyword evidence="3" id="KW-1185">Reference proteome</keyword>
<feature type="region of interest" description="Disordered" evidence="1">
    <location>
        <begin position="162"/>
        <end position="185"/>
    </location>
</feature>
<dbReference type="Gene3D" id="3.30.505.10">
    <property type="entry name" value="SH2 domain"/>
    <property type="match status" value="1"/>
</dbReference>
<evidence type="ECO:0000313" key="2">
    <source>
        <dbReference type="EMBL" id="GMR37634.1"/>
    </source>
</evidence>